<accession>A0A7D9IEY0</accession>
<dbReference type="AlphaFoldDB" id="A0A7D9IEY0"/>
<dbReference type="Proteomes" id="UP001152795">
    <property type="component" value="Unassembled WGS sequence"/>
</dbReference>
<dbReference type="EMBL" id="CACRXK020005145">
    <property type="protein sequence ID" value="CAB4005268.1"/>
    <property type="molecule type" value="Genomic_DNA"/>
</dbReference>
<comment type="caution">
    <text evidence="1">The sequence shown here is derived from an EMBL/GenBank/DDBJ whole genome shotgun (WGS) entry which is preliminary data.</text>
</comment>
<gene>
    <name evidence="1" type="ORF">PACLA_8A047211</name>
</gene>
<evidence type="ECO:0000313" key="1">
    <source>
        <dbReference type="EMBL" id="CAB4005268.1"/>
    </source>
</evidence>
<evidence type="ECO:0000313" key="2">
    <source>
        <dbReference type="Proteomes" id="UP001152795"/>
    </source>
</evidence>
<keyword evidence="2" id="KW-1185">Reference proteome</keyword>
<reference evidence="1" key="1">
    <citation type="submission" date="2020-04" db="EMBL/GenBank/DDBJ databases">
        <authorList>
            <person name="Alioto T."/>
            <person name="Alioto T."/>
            <person name="Gomez Garrido J."/>
        </authorList>
    </citation>
    <scope>NUCLEOTIDE SEQUENCE</scope>
    <source>
        <strain evidence="1">A484AB</strain>
    </source>
</reference>
<organism evidence="1 2">
    <name type="scientific">Paramuricea clavata</name>
    <name type="common">Red gorgonian</name>
    <name type="synonym">Violescent sea-whip</name>
    <dbReference type="NCBI Taxonomy" id="317549"/>
    <lineage>
        <taxon>Eukaryota</taxon>
        <taxon>Metazoa</taxon>
        <taxon>Cnidaria</taxon>
        <taxon>Anthozoa</taxon>
        <taxon>Octocorallia</taxon>
        <taxon>Malacalcyonacea</taxon>
        <taxon>Plexauridae</taxon>
        <taxon>Paramuricea</taxon>
    </lineage>
</organism>
<name>A0A7D9IEY0_PARCT</name>
<protein>
    <submittedName>
        <fullName evidence="1">Uncharacterized protein</fullName>
    </submittedName>
</protein>
<proteinExistence type="predicted"/>
<dbReference type="PANTHER" id="PTHR19446">
    <property type="entry name" value="REVERSE TRANSCRIPTASES"/>
    <property type="match status" value="1"/>
</dbReference>
<dbReference type="OrthoDB" id="5985347at2759"/>
<sequence length="174" mass="19888">MKERKASTIFEETRVKKRAETSQANKTLIDSEDEEFIAKSIEDKATYHGLVMYTNRRVKKRDLLNIANYRLTKKVLQMLNSMPANKAKGADGLSPKLLKIAAPSISSSVAHLINHCISTNTFPSRWKVAKVTPIFKNQGNVEHKQNYRPISVLPILSKLYERHLYESTIFTLIQ</sequence>